<sequence length="1366" mass="156421">MCTSQRGTVNSDIDIAVNSCIRQANLNSNTESVGQTPSTRTFELKENCQPTAMTESLLDQVNTLPSGPNMANSPDNTELHKAEIAHLQTQIEKRDKLLKVKDSKILKYESEIDQLKKQLATNRAYSITLEDKNKDLQHSLLIINQRVEQLENYPTQGSTNSHSCTQNVQSTPQSEIGEMKIWFLEQKVRQLELDVHKNNTELTFIRNSHVPHVKTSRGKKRRKPYMQNDNNKTHAQSASLHNICHQMDDFLLNTRSDETISMKSYDENSDFLGAHSPTKPTILPTKSVGLQPTTPKSPKPPFYSTNHQTSYGEGETYSAYPKSADSPIDNPIETESTPSSKAKSVISNYLTFIRESINTSTHDPILTTIPCNIQANEEINSLIENKRINWNKVDKTAYQEEIENKLSTWTDEINLNLTFDNIPDKINELCTIMAASASKCSRSKRSKCKRLKKKPWTPELENMAKINRDHFAKWKAAGRPTDKSNILFQNIQFYKKKLRSMQRQLEASLRINKYQKIMELHEGNDAGFYSLVRKQRNPANTTTTSLTFNDISLNNDNLIRDAWMDYFQDLASPMDSENFDKEHFSLVENDIKHLTKTFTENKIENISPVTEVEMKSILASMKNNKSADEENIAAEHLKYGGPIMITIMTFLINAIFKHLHIPTLLKGGIACPVLKNGKPKIDPNSYRKITITSTVGKVVEKAHLSQNKNSVIKNQNKLQKGFTSGEMPIIAALILTELIIQAIKTKSPLYVALMDARKAFDIVWHLGLMREMHKFGLTGDNWLFFKRWYENLKSKIKWKGLLSNSIEEQQGVRQGGIWSPTAYKIFINSLLQTFERNQLGACIGPIYCGIPTVADDVALISTDPYELQTMLNVQADHANKLRYLLSEQKSTILVYNDKLPKSWSLNGKSVTLSESAVHLGIDRNITKNAGVKEVVNKRRIPIEGEIHKKILKTFGNIIRNDKSVEREIAFRQLAMKDEKSGSWFTKLHNLTVIYGLPSPYDIIENPPSKISWNRLVNNCINNHFLQNLKKEAKEKSSLKYINFNDSNIGTVHNIWKSSGTDPYSINMAAIKVKIATGIMILQYQRSRFSKNCISAICPLCNIEPEDMTHFILKCEKLSSIRNRFMQELKSLLVDCNKPPLLIQELFDDKENLLHLIIDCTSYHFLTYKEQGKAKKTRNFAVMKRMISLKDTRIKAEDREKKKRKKPDPQNMKIRELPQASSALFFQYNTQLGPPYHVIIDTNFINFSIKNKLDIIQSMMDCLYAKCIPYITDCVLGELEKLGRKYRVALRIVKDPRFQRIPCLHKGTYADDCIMQRITQHKCYIVATCDKELKRRIRKIPGVPIMYLQQHRYSIERMPDAFGAPRT</sequence>
<dbReference type="EMBL" id="CAJPWZ010000933">
    <property type="protein sequence ID" value="CAG2203962.1"/>
    <property type="molecule type" value="Genomic_DNA"/>
</dbReference>
<dbReference type="InterPro" id="IPR029060">
    <property type="entry name" value="PIN-like_dom_sf"/>
</dbReference>
<name>A0A8S3RB09_MYTED</name>
<keyword evidence="10" id="KW-1185">Reference proteome</keyword>
<evidence type="ECO:0000313" key="9">
    <source>
        <dbReference type="EMBL" id="CAG2203962.1"/>
    </source>
</evidence>
<dbReference type="Pfam" id="PF00078">
    <property type="entry name" value="RVT_1"/>
    <property type="match status" value="1"/>
</dbReference>
<evidence type="ECO:0000256" key="4">
    <source>
        <dbReference type="ARBA" id="ARBA00023242"/>
    </source>
</evidence>
<dbReference type="SMART" id="SM00670">
    <property type="entry name" value="PINc"/>
    <property type="match status" value="1"/>
</dbReference>
<gene>
    <name evidence="9" type="ORF">MEDL_18465</name>
</gene>
<comment type="subcellular location">
    <subcellularLocation>
        <location evidence="1">Nucleus</location>
        <location evidence="1">Nucleolus</location>
    </subcellularLocation>
</comment>
<organism evidence="9 10">
    <name type="scientific">Mytilus edulis</name>
    <name type="common">Blue mussel</name>
    <dbReference type="NCBI Taxonomy" id="6550"/>
    <lineage>
        <taxon>Eukaryota</taxon>
        <taxon>Metazoa</taxon>
        <taxon>Spiralia</taxon>
        <taxon>Lophotrochozoa</taxon>
        <taxon>Mollusca</taxon>
        <taxon>Bivalvia</taxon>
        <taxon>Autobranchia</taxon>
        <taxon>Pteriomorphia</taxon>
        <taxon>Mytilida</taxon>
        <taxon>Mytiloidea</taxon>
        <taxon>Mytilidae</taxon>
        <taxon>Mytilinae</taxon>
        <taxon>Mytilus</taxon>
    </lineage>
</organism>
<dbReference type="InterPro" id="IPR006984">
    <property type="entry name" value="Fcf1/UTP23"/>
</dbReference>
<keyword evidence="4" id="KW-0539">Nucleus</keyword>
<protein>
    <recommendedName>
        <fullName evidence="6">rRNA-processing protein FCF1 homolog</fullName>
    </recommendedName>
</protein>
<keyword evidence="2" id="KW-0690">Ribosome biogenesis</keyword>
<feature type="region of interest" description="Disordered" evidence="7">
    <location>
        <begin position="280"/>
        <end position="339"/>
    </location>
</feature>
<dbReference type="GO" id="GO:0032040">
    <property type="term" value="C:small-subunit processome"/>
    <property type="evidence" value="ECO:0007669"/>
    <property type="project" value="InterPro"/>
</dbReference>
<proteinExistence type="inferred from homology"/>
<evidence type="ECO:0000259" key="8">
    <source>
        <dbReference type="PROSITE" id="PS50878"/>
    </source>
</evidence>
<dbReference type="PANTHER" id="PTHR12416">
    <property type="entry name" value="RRNA-PROCESSING PROTEIN UTP23 HOMOLOG"/>
    <property type="match status" value="1"/>
</dbReference>
<evidence type="ECO:0000256" key="2">
    <source>
        <dbReference type="ARBA" id="ARBA00022517"/>
    </source>
</evidence>
<feature type="domain" description="Reverse transcriptase" evidence="8">
    <location>
        <begin position="657"/>
        <end position="910"/>
    </location>
</feature>
<evidence type="ECO:0000256" key="1">
    <source>
        <dbReference type="ARBA" id="ARBA00004604"/>
    </source>
</evidence>
<dbReference type="InterPro" id="IPR037503">
    <property type="entry name" value="Fcf1_PIN"/>
</dbReference>
<dbReference type="FunFam" id="3.40.50.1010:FF:000004">
    <property type="entry name" value="rRNA-processing protein FCF1 homolog"/>
    <property type="match status" value="1"/>
</dbReference>
<evidence type="ECO:0000256" key="5">
    <source>
        <dbReference type="ARBA" id="ARBA00024026"/>
    </source>
</evidence>
<dbReference type="SUPFAM" id="SSF88723">
    <property type="entry name" value="PIN domain-like"/>
    <property type="match status" value="1"/>
</dbReference>
<dbReference type="Pfam" id="PF04900">
    <property type="entry name" value="Fcf1"/>
    <property type="match status" value="1"/>
</dbReference>
<reference evidence="9" key="1">
    <citation type="submission" date="2021-03" db="EMBL/GenBank/DDBJ databases">
        <authorList>
            <person name="Bekaert M."/>
        </authorList>
    </citation>
    <scope>NUCLEOTIDE SEQUENCE</scope>
</reference>
<dbReference type="InterPro" id="IPR002716">
    <property type="entry name" value="PIN_dom"/>
</dbReference>
<dbReference type="OrthoDB" id="76105at2759"/>
<evidence type="ECO:0000256" key="3">
    <source>
        <dbReference type="ARBA" id="ARBA00022552"/>
    </source>
</evidence>
<dbReference type="Gene3D" id="3.40.50.1010">
    <property type="entry name" value="5'-nuclease"/>
    <property type="match status" value="1"/>
</dbReference>
<keyword evidence="3" id="KW-0698">rRNA processing</keyword>
<dbReference type="CDD" id="cd09864">
    <property type="entry name" value="PIN_Fcf1-like"/>
    <property type="match status" value="1"/>
</dbReference>
<evidence type="ECO:0000313" key="10">
    <source>
        <dbReference type="Proteomes" id="UP000683360"/>
    </source>
</evidence>
<dbReference type="GO" id="GO:0042274">
    <property type="term" value="P:ribosomal small subunit biogenesis"/>
    <property type="evidence" value="ECO:0007669"/>
    <property type="project" value="UniProtKB-ARBA"/>
</dbReference>
<evidence type="ECO:0000256" key="7">
    <source>
        <dbReference type="SAM" id="MobiDB-lite"/>
    </source>
</evidence>
<accession>A0A8S3RB09</accession>
<dbReference type="GO" id="GO:0006364">
    <property type="term" value="P:rRNA processing"/>
    <property type="evidence" value="ECO:0007669"/>
    <property type="project" value="UniProtKB-KW"/>
</dbReference>
<dbReference type="PROSITE" id="PS50878">
    <property type="entry name" value="RT_POL"/>
    <property type="match status" value="1"/>
</dbReference>
<dbReference type="InterPro" id="IPR000477">
    <property type="entry name" value="RT_dom"/>
</dbReference>
<dbReference type="Proteomes" id="UP000683360">
    <property type="component" value="Unassembled WGS sequence"/>
</dbReference>
<comment type="caution">
    <text evidence="9">The sequence shown here is derived from an EMBL/GenBank/DDBJ whole genome shotgun (WGS) entry which is preliminary data.</text>
</comment>
<evidence type="ECO:0000256" key="6">
    <source>
        <dbReference type="ARBA" id="ARBA00069243"/>
    </source>
</evidence>
<comment type="similarity">
    <text evidence="5">Belongs to the UTP23/FCF1 family. FCF1 subfamily.</text>
</comment>